<dbReference type="EMBL" id="JRMP02000014">
    <property type="protein sequence ID" value="TLD93291.1"/>
    <property type="molecule type" value="Genomic_DNA"/>
</dbReference>
<evidence type="ECO:0000313" key="3">
    <source>
        <dbReference type="EMBL" id="MWV69203.1"/>
    </source>
</evidence>
<feature type="compositionally biased region" description="Basic and acidic residues" evidence="2">
    <location>
        <begin position="1"/>
        <end position="26"/>
    </location>
</feature>
<evidence type="ECO:0000313" key="6">
    <source>
        <dbReference type="Proteomes" id="UP000477070"/>
    </source>
</evidence>
<dbReference type="GO" id="GO:0003995">
    <property type="term" value="F:acyl-CoA dehydrogenase activity"/>
    <property type="evidence" value="ECO:0007669"/>
    <property type="project" value="InterPro"/>
</dbReference>
<keyword evidence="5" id="KW-1185">Reference proteome</keyword>
<reference evidence="4" key="3">
    <citation type="submission" date="2018-04" db="EMBL/GenBank/DDBJ databases">
        <authorList>
            <person name="Sheh A."/>
            <person name="Shen Z."/>
            <person name="Mannion A.J."/>
            <person name="Fox J.G."/>
        </authorList>
    </citation>
    <scope>NUCLEOTIDE SEQUENCE</scope>
    <source>
        <strain evidence="4">MIT 97-6194</strain>
    </source>
</reference>
<sequence>MQKFEDAATHIKGNIESKTQDSKGNSKDVTNVTSKKDSINNDISNDSIESKNSKEVTNVTPNKNDKNDKEIKILFPKIDSKNAINHIESLQNLKALSPFNNEVCEFLNKLSQKILQDKEAKNYPDIITFGFFCRGTNLAKLKQHYDVESRLGRGLSFHIAPSNVAINFAFSLIASLLAGNANIVRVSSKDFAQTRIICRILDSIESVIKDYICIVQYPHSRELNDKLSQIADNRIIWGGDKTIENVRLSPLKPRSVELAFANRYSLCVIESGAILNLDSKDLGKLARDFYNDTYLYDQNACSSPFLIFWLGQDCMQKAREKFWSAIFSYVKNRYEMQDIIALDKIVNECKMAIDLDSVRVQNYENLINTIFVPNLDSIESKSIKTYATPGGSFIESSGNSLESLFNIIDSSYQTLSYFGLDSKTLQQEIIKKGLKGIDRIVPIGQTSNFSLTWDGYNLITSLSHKISRF</sequence>
<dbReference type="InterPro" id="IPR008670">
    <property type="entry name" value="CoA_reduct_LuxC"/>
</dbReference>
<evidence type="ECO:0000313" key="4">
    <source>
        <dbReference type="EMBL" id="TLD93291.1"/>
    </source>
</evidence>
<proteinExistence type="predicted"/>
<dbReference type="RefSeq" id="WP_081948403.1">
    <property type="nucleotide sequence ID" value="NZ_JRMP02000014.1"/>
</dbReference>
<evidence type="ECO:0000313" key="5">
    <source>
        <dbReference type="Proteomes" id="UP000029714"/>
    </source>
</evidence>
<dbReference type="EMBL" id="QBIU01000001">
    <property type="protein sequence ID" value="MWV69203.1"/>
    <property type="molecule type" value="Genomic_DNA"/>
</dbReference>
<organism evidence="4 5">
    <name type="scientific">Helicobacter saguini</name>
    <dbReference type="NCBI Taxonomy" id="1548018"/>
    <lineage>
        <taxon>Bacteria</taxon>
        <taxon>Pseudomonadati</taxon>
        <taxon>Campylobacterota</taxon>
        <taxon>Epsilonproteobacteria</taxon>
        <taxon>Campylobacterales</taxon>
        <taxon>Helicobacteraceae</taxon>
        <taxon>Helicobacter</taxon>
    </lineage>
</organism>
<dbReference type="STRING" id="1548018.LS64_14300"/>
<feature type="region of interest" description="Disordered" evidence="2">
    <location>
        <begin position="1"/>
        <end position="64"/>
    </location>
</feature>
<name>A0A347VHX8_9HELI</name>
<dbReference type="AlphaFoldDB" id="A0A347VHX8"/>
<reference evidence="4 5" key="1">
    <citation type="journal article" date="2014" name="Genome Announc.">
        <title>Draft genome sequences of eight enterohepatic helicobacter species isolated from both laboratory and wild rodents.</title>
        <authorList>
            <person name="Sheh A."/>
            <person name="Shen Z."/>
            <person name="Fox J.G."/>
        </authorList>
    </citation>
    <scope>NUCLEOTIDE SEQUENCE [LARGE SCALE GENOMIC DNA]</scope>
    <source>
        <strain evidence="4 5">MIT 97-6194</strain>
    </source>
</reference>
<dbReference type="Pfam" id="PF05893">
    <property type="entry name" value="LuxC"/>
    <property type="match status" value="1"/>
</dbReference>
<dbReference type="OrthoDB" id="5298740at2"/>
<reference evidence="3 6" key="4">
    <citation type="submission" date="2019-12" db="EMBL/GenBank/DDBJ databases">
        <title>Multi-Generational Helicobacter saguini Isolates.</title>
        <authorList>
            <person name="Mannion A."/>
            <person name="Shen Z."/>
            <person name="Fox J.G."/>
        </authorList>
    </citation>
    <scope>NUCLEOTIDE SEQUENCE [LARGE SCALE GENOMIC DNA]</scope>
    <source>
        <strain evidence="3">16-048</strain>
        <strain evidence="6">16-048 (F4)</strain>
    </source>
</reference>
<dbReference type="Proteomes" id="UP000477070">
    <property type="component" value="Unassembled WGS sequence"/>
</dbReference>
<reference evidence="4 5" key="2">
    <citation type="journal article" date="2016" name="Infect. Immun.">
        <title>Helicobacter saguini, a Novel Helicobacter Isolated from Cotton-Top Tamarins with Ulcerative Colitis, Has Proinflammatory Properties and Induces Typhlocolitis and Dysplasia in Gnotobiotic IL-10-/- Mice.</title>
        <authorList>
            <person name="Shen Z."/>
            <person name="Mannion A."/>
            <person name="Whary M.T."/>
            <person name="Muthupalani S."/>
            <person name="Sheh A."/>
            <person name="Feng Y."/>
            <person name="Gong G."/>
            <person name="Vandamme P."/>
            <person name="Holcombe H.R."/>
            <person name="Paster B.J."/>
            <person name="Fox J.G."/>
        </authorList>
    </citation>
    <scope>NUCLEOTIDE SEQUENCE [LARGE SCALE GENOMIC DNA]</scope>
    <source>
        <strain evidence="4 5">MIT 97-6194</strain>
    </source>
</reference>
<keyword evidence="1" id="KW-0521">NADP</keyword>
<dbReference type="GO" id="GO:0008218">
    <property type="term" value="P:bioluminescence"/>
    <property type="evidence" value="ECO:0007669"/>
    <property type="project" value="InterPro"/>
</dbReference>
<evidence type="ECO:0000256" key="2">
    <source>
        <dbReference type="SAM" id="MobiDB-lite"/>
    </source>
</evidence>
<gene>
    <name evidence="3" type="ORF">DCO61_04055</name>
    <name evidence="4" type="ORF">LS64_008580</name>
</gene>
<dbReference type="Proteomes" id="UP000029714">
    <property type="component" value="Unassembled WGS sequence"/>
</dbReference>
<accession>A0A347VHX8</accession>
<evidence type="ECO:0000256" key="1">
    <source>
        <dbReference type="ARBA" id="ARBA00022857"/>
    </source>
</evidence>
<comment type="caution">
    <text evidence="4">The sequence shown here is derived from an EMBL/GenBank/DDBJ whole genome shotgun (WGS) entry which is preliminary data.</text>
</comment>
<protein>
    <submittedName>
        <fullName evidence="4">Acyl-CoA reductase</fullName>
    </submittedName>
</protein>